<organism evidence="5 6">
    <name type="scientific">Falsarthrobacter nasiphocae</name>
    <dbReference type="NCBI Taxonomy" id="189863"/>
    <lineage>
        <taxon>Bacteria</taxon>
        <taxon>Bacillati</taxon>
        <taxon>Actinomycetota</taxon>
        <taxon>Actinomycetes</taxon>
        <taxon>Micrococcales</taxon>
        <taxon>Micrococcaceae</taxon>
        <taxon>Falsarthrobacter</taxon>
    </lineage>
</organism>
<reference evidence="5" key="1">
    <citation type="submission" date="2023-07" db="EMBL/GenBank/DDBJ databases">
        <title>Sequencing the genomes of 1000 actinobacteria strains.</title>
        <authorList>
            <person name="Klenk H.-P."/>
        </authorList>
    </citation>
    <scope>NUCLEOTIDE SEQUENCE</scope>
    <source>
        <strain evidence="5">DSM 13988</strain>
    </source>
</reference>
<dbReference type="SMART" id="SM00345">
    <property type="entry name" value="HTH_GNTR"/>
    <property type="match status" value="1"/>
</dbReference>
<dbReference type="GO" id="GO:0003700">
    <property type="term" value="F:DNA-binding transcription factor activity"/>
    <property type="evidence" value="ECO:0007669"/>
    <property type="project" value="InterPro"/>
</dbReference>
<accession>A0AAE3YFQ3</accession>
<dbReference type="EMBL" id="JAVDUI010000001">
    <property type="protein sequence ID" value="MDR6891088.1"/>
    <property type="molecule type" value="Genomic_DNA"/>
</dbReference>
<evidence type="ECO:0000313" key="6">
    <source>
        <dbReference type="Proteomes" id="UP001247307"/>
    </source>
</evidence>
<dbReference type="PROSITE" id="PS50949">
    <property type="entry name" value="HTH_GNTR"/>
    <property type="match status" value="1"/>
</dbReference>
<dbReference type="SUPFAM" id="SSF64288">
    <property type="entry name" value="Chorismate lyase-like"/>
    <property type="match status" value="1"/>
</dbReference>
<dbReference type="AlphaFoldDB" id="A0AAE3YFQ3"/>
<dbReference type="Proteomes" id="UP001247307">
    <property type="component" value="Unassembled WGS sequence"/>
</dbReference>
<keyword evidence="2" id="KW-0238">DNA-binding</keyword>
<dbReference type="SMART" id="SM00866">
    <property type="entry name" value="UTRA"/>
    <property type="match status" value="1"/>
</dbReference>
<dbReference type="PANTHER" id="PTHR44846">
    <property type="entry name" value="MANNOSYL-D-GLYCERATE TRANSPORT/METABOLISM SYSTEM REPRESSOR MNGR-RELATED"/>
    <property type="match status" value="1"/>
</dbReference>
<feature type="domain" description="HTH gntR-type" evidence="4">
    <location>
        <begin position="8"/>
        <end position="76"/>
    </location>
</feature>
<dbReference type="InterPro" id="IPR000524">
    <property type="entry name" value="Tscrpt_reg_HTH_GntR"/>
</dbReference>
<dbReference type="SUPFAM" id="SSF46785">
    <property type="entry name" value="Winged helix' DNA-binding domain"/>
    <property type="match status" value="1"/>
</dbReference>
<dbReference type="InterPro" id="IPR036390">
    <property type="entry name" value="WH_DNA-bd_sf"/>
</dbReference>
<dbReference type="PANTHER" id="PTHR44846:SF1">
    <property type="entry name" value="MANNOSYL-D-GLYCERATE TRANSPORT_METABOLISM SYSTEM REPRESSOR MNGR-RELATED"/>
    <property type="match status" value="1"/>
</dbReference>
<evidence type="ECO:0000259" key="4">
    <source>
        <dbReference type="PROSITE" id="PS50949"/>
    </source>
</evidence>
<protein>
    <submittedName>
        <fullName evidence="5">GntR family transcriptional regulator</fullName>
    </submittedName>
</protein>
<dbReference type="GO" id="GO:0003677">
    <property type="term" value="F:DNA binding"/>
    <property type="evidence" value="ECO:0007669"/>
    <property type="project" value="UniProtKB-KW"/>
</dbReference>
<evidence type="ECO:0000256" key="1">
    <source>
        <dbReference type="ARBA" id="ARBA00023015"/>
    </source>
</evidence>
<dbReference type="Pfam" id="PF07702">
    <property type="entry name" value="UTRA"/>
    <property type="match status" value="1"/>
</dbReference>
<dbReference type="InterPro" id="IPR011663">
    <property type="entry name" value="UTRA"/>
</dbReference>
<dbReference type="Pfam" id="PF00392">
    <property type="entry name" value="GntR"/>
    <property type="match status" value="1"/>
</dbReference>
<dbReference type="Gene3D" id="3.40.1410.10">
    <property type="entry name" value="Chorismate lyase-like"/>
    <property type="match status" value="1"/>
</dbReference>
<dbReference type="InterPro" id="IPR050679">
    <property type="entry name" value="Bact_HTH_transcr_reg"/>
</dbReference>
<evidence type="ECO:0000256" key="2">
    <source>
        <dbReference type="ARBA" id="ARBA00023125"/>
    </source>
</evidence>
<dbReference type="InterPro" id="IPR028978">
    <property type="entry name" value="Chorismate_lyase_/UTRA_dom_sf"/>
</dbReference>
<dbReference type="CDD" id="cd07377">
    <property type="entry name" value="WHTH_GntR"/>
    <property type="match status" value="1"/>
</dbReference>
<evidence type="ECO:0000256" key="3">
    <source>
        <dbReference type="ARBA" id="ARBA00023163"/>
    </source>
</evidence>
<keyword evidence="3" id="KW-0804">Transcription</keyword>
<dbReference type="GO" id="GO:0045892">
    <property type="term" value="P:negative regulation of DNA-templated transcription"/>
    <property type="evidence" value="ECO:0007669"/>
    <property type="project" value="TreeGrafter"/>
</dbReference>
<keyword evidence="1" id="KW-0805">Transcription regulation</keyword>
<gene>
    <name evidence="5" type="ORF">J2S35_000028</name>
</gene>
<dbReference type="InterPro" id="IPR036388">
    <property type="entry name" value="WH-like_DNA-bd_sf"/>
</dbReference>
<dbReference type="RefSeq" id="WP_309848475.1">
    <property type="nucleotide sequence ID" value="NZ_BAAAIU010000004.1"/>
</dbReference>
<dbReference type="PRINTS" id="PR00035">
    <property type="entry name" value="HTHGNTR"/>
</dbReference>
<name>A0AAE3YFQ3_9MICC</name>
<sequence>MVERKTVQSKPESVRRHLLDLLDGLGDSVDMALPSERQLAAELGVARMTLRKAIDALVEEGRVVRIVGKGTFALPEKTALEPKLTGYSEEMRRRGMEPDSELLAFDQVPAPMALAREMGLGAGAPLVRYKRLMLADGAPMTVDENFIPLRLVPGILQGPAPTSLYRILSEDYGLHMDWGEDTITASAATATLSRQLRVELGAPLLRVQRRAYVRESLVDYSVSYYRADRYSISVPLRRPGQRRYSPRVTQSPLGPR</sequence>
<proteinExistence type="predicted"/>
<evidence type="ECO:0000313" key="5">
    <source>
        <dbReference type="EMBL" id="MDR6891088.1"/>
    </source>
</evidence>
<keyword evidence="6" id="KW-1185">Reference proteome</keyword>
<dbReference type="Gene3D" id="1.10.10.10">
    <property type="entry name" value="Winged helix-like DNA-binding domain superfamily/Winged helix DNA-binding domain"/>
    <property type="match status" value="1"/>
</dbReference>
<comment type="caution">
    <text evidence="5">The sequence shown here is derived from an EMBL/GenBank/DDBJ whole genome shotgun (WGS) entry which is preliminary data.</text>
</comment>